<feature type="region of interest" description="Disordered" evidence="10">
    <location>
        <begin position="2116"/>
        <end position="2137"/>
    </location>
</feature>
<dbReference type="InterPro" id="IPR003151">
    <property type="entry name" value="PIK-rel_kinase_FAT"/>
</dbReference>
<dbReference type="GO" id="GO:0005634">
    <property type="term" value="C:nucleus"/>
    <property type="evidence" value="ECO:0007669"/>
    <property type="project" value="TreeGrafter"/>
</dbReference>
<dbReference type="PANTHER" id="PTHR11139:SF9">
    <property type="entry name" value="SERINE_THREONINE-PROTEIN KINASE MTOR"/>
    <property type="match status" value="1"/>
</dbReference>
<dbReference type="GO" id="GO:0004674">
    <property type="term" value="F:protein serine/threonine kinase activity"/>
    <property type="evidence" value="ECO:0007669"/>
    <property type="project" value="UniProtKB-EC"/>
</dbReference>
<dbReference type="GO" id="GO:0016242">
    <property type="term" value="P:negative regulation of macroautophagy"/>
    <property type="evidence" value="ECO:0007669"/>
    <property type="project" value="TreeGrafter"/>
</dbReference>
<accession>A0A7J6PL08</accession>
<dbReference type="EC" id="2.7.11.1" evidence="2"/>
<dbReference type="Gene3D" id="1.20.120.150">
    <property type="entry name" value="FKBP12-rapamycin binding domain"/>
    <property type="match status" value="1"/>
</dbReference>
<evidence type="ECO:0000256" key="2">
    <source>
        <dbReference type="ARBA" id="ARBA00012513"/>
    </source>
</evidence>
<protein>
    <recommendedName>
        <fullName evidence="2">non-specific serine/threonine protein kinase</fullName>
        <ecNumber evidence="2">2.7.11.1</ecNumber>
    </recommendedName>
</protein>
<dbReference type="GO" id="GO:0044877">
    <property type="term" value="F:protein-containing complex binding"/>
    <property type="evidence" value="ECO:0007669"/>
    <property type="project" value="InterPro"/>
</dbReference>
<dbReference type="InterPro" id="IPR018936">
    <property type="entry name" value="PI3/4_kinase_CS"/>
</dbReference>
<feature type="signal peptide" evidence="11">
    <location>
        <begin position="1"/>
        <end position="31"/>
    </location>
</feature>
<comment type="caution">
    <text evidence="15">The sequence shown here is derived from an EMBL/GenBank/DDBJ whole genome shotgun (WGS) entry which is preliminary data.</text>
</comment>
<feature type="compositionally biased region" description="Low complexity" evidence="10">
    <location>
        <begin position="2892"/>
        <end position="2901"/>
    </location>
</feature>
<organism evidence="15 16">
    <name type="scientific">Perkinsus olseni</name>
    <name type="common">Perkinsus atlanticus</name>
    <dbReference type="NCBI Taxonomy" id="32597"/>
    <lineage>
        <taxon>Eukaryota</taxon>
        <taxon>Sar</taxon>
        <taxon>Alveolata</taxon>
        <taxon>Perkinsozoa</taxon>
        <taxon>Perkinsea</taxon>
        <taxon>Perkinsida</taxon>
        <taxon>Perkinsidae</taxon>
        <taxon>Perkinsus</taxon>
    </lineage>
</organism>
<feature type="domain" description="FAT" evidence="13">
    <location>
        <begin position="1719"/>
        <end position="2360"/>
    </location>
</feature>
<evidence type="ECO:0000313" key="16">
    <source>
        <dbReference type="Proteomes" id="UP000541610"/>
    </source>
</evidence>
<dbReference type="Proteomes" id="UP000541610">
    <property type="component" value="Unassembled WGS sequence"/>
</dbReference>
<dbReference type="Gene3D" id="3.30.1010.10">
    <property type="entry name" value="Phosphatidylinositol 3-kinase Catalytic Subunit, Chain A, domain 4"/>
    <property type="match status" value="1"/>
</dbReference>
<evidence type="ECO:0000256" key="9">
    <source>
        <dbReference type="ARBA" id="ARBA00048679"/>
    </source>
</evidence>
<dbReference type="SMART" id="SM01343">
    <property type="entry name" value="FATC"/>
    <property type="match status" value="1"/>
</dbReference>
<dbReference type="GO" id="GO:0005737">
    <property type="term" value="C:cytoplasm"/>
    <property type="evidence" value="ECO:0007669"/>
    <property type="project" value="TreeGrafter"/>
</dbReference>
<keyword evidence="6 15" id="KW-0418">Kinase</keyword>
<comment type="catalytic activity">
    <reaction evidence="8">
        <text>L-threonyl-[protein] + ATP = O-phospho-L-threonyl-[protein] + ADP + H(+)</text>
        <dbReference type="Rhea" id="RHEA:46608"/>
        <dbReference type="Rhea" id="RHEA-COMP:11060"/>
        <dbReference type="Rhea" id="RHEA-COMP:11605"/>
        <dbReference type="ChEBI" id="CHEBI:15378"/>
        <dbReference type="ChEBI" id="CHEBI:30013"/>
        <dbReference type="ChEBI" id="CHEBI:30616"/>
        <dbReference type="ChEBI" id="CHEBI:61977"/>
        <dbReference type="ChEBI" id="CHEBI:456216"/>
        <dbReference type="EC" id="2.7.11.1"/>
    </reaction>
</comment>
<dbReference type="PROSITE" id="PS51190">
    <property type="entry name" value="FATC"/>
    <property type="match status" value="1"/>
</dbReference>
<dbReference type="InterPro" id="IPR011009">
    <property type="entry name" value="Kinase-like_dom_sf"/>
</dbReference>
<proteinExistence type="inferred from homology"/>
<keyword evidence="4" id="KW-0677">Repeat</keyword>
<dbReference type="OrthoDB" id="309331at2759"/>
<dbReference type="SMART" id="SM00146">
    <property type="entry name" value="PI3Kc"/>
    <property type="match status" value="1"/>
</dbReference>
<evidence type="ECO:0000256" key="8">
    <source>
        <dbReference type="ARBA" id="ARBA00047899"/>
    </source>
</evidence>
<dbReference type="InterPro" id="IPR036738">
    <property type="entry name" value="FRB_sf"/>
</dbReference>
<name>A0A7J6PL08_PEROL</name>
<dbReference type="GO" id="GO:0031931">
    <property type="term" value="C:TORC1 complex"/>
    <property type="evidence" value="ECO:0007669"/>
    <property type="project" value="TreeGrafter"/>
</dbReference>
<feature type="region of interest" description="Disordered" evidence="10">
    <location>
        <begin position="2876"/>
        <end position="2952"/>
    </location>
</feature>
<gene>
    <name evidence="15" type="primary">TOR1</name>
    <name evidence="15" type="ORF">FOZ60_001841</name>
</gene>
<keyword evidence="5" id="KW-0547">Nucleotide-binding</keyword>
<dbReference type="FunFam" id="1.10.1070.11:FF:000029">
    <property type="entry name" value="Serine/threonine-protein kinase TOR"/>
    <property type="match status" value="1"/>
</dbReference>
<dbReference type="CDD" id="cd05169">
    <property type="entry name" value="PIKKc_TOR"/>
    <property type="match status" value="1"/>
</dbReference>
<evidence type="ECO:0000259" key="13">
    <source>
        <dbReference type="PROSITE" id="PS51189"/>
    </source>
</evidence>
<dbReference type="Pfam" id="PF02260">
    <property type="entry name" value="FATC"/>
    <property type="match status" value="1"/>
</dbReference>
<dbReference type="SUPFAM" id="SSF47212">
    <property type="entry name" value="FKBP12-rapamycin-binding domain of FKBP-rapamycin-associated protein (FRAP)"/>
    <property type="match status" value="1"/>
</dbReference>
<dbReference type="PROSITE" id="PS50290">
    <property type="entry name" value="PI3_4_KINASE_3"/>
    <property type="match status" value="1"/>
</dbReference>
<evidence type="ECO:0000256" key="5">
    <source>
        <dbReference type="ARBA" id="ARBA00022741"/>
    </source>
</evidence>
<keyword evidence="11" id="KW-0732">Signal</keyword>
<dbReference type="SUPFAM" id="SSF48371">
    <property type="entry name" value="ARM repeat"/>
    <property type="match status" value="1"/>
</dbReference>
<dbReference type="InterPro" id="IPR016024">
    <property type="entry name" value="ARM-type_fold"/>
</dbReference>
<sequence>MLRPQKMRSNCLHRNLSLLVLATQVVTVLSAEPLTVTADYPAGCLEGPGPAEGSIIDTYAIRGSAGILLASNYPHTGEGTMKIQINFLSHSSAPVTVEISGRVDLSFWFEEDVYVKWTMDASDGILYSHDDLGLTTFKLESEDFAYPTGAADGESPPSLVVSSRDASGAVSQELLSANVRRVDAEDFLHWMMEVDGTAKPEQRGFINKARAAVEKHKRRLTGVSSAGPGLGGRPLVLTRQMSRFSLSETPAQGPSSLGFSDLEIIRGLDALAPVRSDGTQAVDQSSSDLLGGVHQDDTDVKDIKPCFDDMPPNSQLEAKRYQACLSLKDIAASSPEHFALYKPVFLQRVWTVILGEGHRISTRRAAVLALQASLPISPPTHKESKVEPSEWCVWTLAIVGRTLDDSIQNGASSNTAVKAMACSMPRPKRTEAAIQGSLTVPGAMVDVGGPTVRSDLLYWLRLTLRYRRSKWKSVVQVVDKLLATFAEASPDVFASCGDEAVGHLITEAAGMEDYCGPEGRPAAVSAVDVWTIVPLESLCFQLAQVCVAEGAEHIAPYEKSVISCIESILAEGDVKAAVERKASGETSPSGRTDRLYRLHQNTLECLGKLAETVGSRLAVYFEDGKLVCLMFSAGLTPAVLEAVWDCCYYCEPAVHRPRTLSVMSAGSAALEAQASSAVLAMKALVSFGPYDPRVKPFLCDTVLRCLDHQHPLVRKMAATTITKLLLPVDLPDDGSRERKSSFSDETPTTEVSSDSADLQPSRGRQIVLCKPHHIEAISRVVQRLLVLAVADTDPDIRFSVFDGIDRRFDPFLSDRVCIAAITQALNDESLIVRKAAVKLLGRLCHHNPAYVLPALRKLLIQLLTELEYNHADRGGEEAAELLCDLLSKAGSHMSPYVFAVVEAVVSKLCRPEPISPRYTSLLLEALGQLSDISGQAILSSGLIDDILQLLVDNVQDTRSGGEGDQAAQWDKKREVTYRTLSRVVENTGLVVVPYEKHPPLLPYIIEFLRADAQHSAHTAVRRQAIRAIGTLGALDPTRFDALKQIASIPVMDSSGSGQPYQLFHDSRPVPTGATATQSTVLAVSHSHHAGAAAVTPAEHPPFEGKASTAAAAAPYACCGFTASIAAGMDLQQQLLTVMIQMAFEEGIDEDDCCGSGRGAAGGRTDREGDASIRQQRLAQTSAPAWAASGADNPQTCRWLYTSHAVATLLKMLCDTSLPSDYHSHVVDALMTIFQHLGRQAGGCVMPFLPQIMNSIISVVQSSPADSSIAHERAPLLRHLAYLVKVANAKQIAPYLKSIFDLGLGLDSILFPHGALLVDRGHPPPPPPPPPPSLLSDAGGQPQSSQLVMVAAMPGTSAGTSDRVDLILAALALLEEICKQHHHESKVYMGPLVPRILHLLSPNRGLGYGNQDHVVIASRVLSSLVVFGSTITEFMHLVIPTLTDLFDYMPSTYTNENPPAVPPPAHIRVKAIRVVGALSKQVPFAQFSGRITHPLVRIIDSETAPLELKHVALECLGQLARSFGEGFAIYAPLINRTCIRHGLPAVFDTPEGRNECRVFNSLNASPRLSMGGHSRSMSDGVDLCGIPDTTVAPGSQVCSFVPDHPALHMAWEASQRWTKDEWILWMKRISLDILRESPSESLRACWSVAQMHPPVAKELFPVGFLATWTSLQDSYQCFLLRSLELALCSPQLPPDILQTLLQLAEFMDRSNMPLPMENRMLAGLAEKCHTYAKALRYREMEFKASPSVTCVEALISTNMQLGQAVEAQGVLQYAQRYLGDELELKESWYEKLQCWDEALEAYEIRQMDEPGNLDVTTSTYEMPPSPRGVGEARKTSAKRHWLTMAPMAAAAQFNLRDWGKMEKYVKVLEGYAVGDGVDDDDATTSDTMLDARNAAVLSGGSPSAPAGGDDVMSFEGSFYAAILAIHKQQYGRAFKLIYRSRDSLDGELTALIGESYTRAYRCLIKVQQLTELEEIIKYKQLEDTGDSQSCSLMRDMWTRRLLGCRPDVEAWRSILELRTLVVPPREDLTTWLKFTALCRKSGRLSLATKTIDMLRADSTLKRDPVVTWEYLKNLYANGSRWEARDMLQSFLQQHGAVVNPDLIIDVGTGVPSAVLPSPRSRRIGSPGGRRRRRAASSFSQSQVPIELLSKCHLKMGLWTKELAEDYLQTSFFEDEGVLENVLGWFESAIKLNPKYYKAWNAWALANYNAVTYIENQHRGSGASSPKGVPAGDGLSDRRKAPPQPQSSGVLEESKPYLLNALRGFTKSIILSDPPQLQDVLRLITLGFKYSGDSDLELELQKGFDQAPLVAWLQVSLLSITSIARLRSKRQSLRTTVHQLLSRVGVTYPQALVFPLTVATRSSVSTFVISSKRLLQEISTHRKTLVQQNQLVSSELIRISMLWHEIWCEALEEGSRLYYAEHDVNGMIEVLKPLHEMMLQGPQTLRETSFTQAFGRDLREALKWIHAYEREEARRQQEDVDFCAEGESARSDDKRLDLIDQAWQIYYKVFQKIHKQVQTLSHLDLQYVSPLLLNARNLELAVPGTYTPEREESGDLITISYFSPSIDIIASKQKPRIIHMRGSDGRSYKFVLKGHEDLKQDERVMQLFGLINSLVAGQASKSTKFGDNATVSRIGVPNAASPTYQQIYSGGKLASNVNQVFNSLRIQTYAVVPLSNNSGLIEWVPGSDTIHKLIKDYRDANNIPLSVEYSLMKGMYGRCEELSLLQKVEVLRYALDNTSGDDLERVMWLQSRNSEVWLRRRGNYSRSLAVMSVVGYVLGLGDRHPSNIMIEQDTGKVVHIDFGDCFEVAMLRERFPEKIPFRLTRMLVNALEVSGVEGSFRRTCEKMMQLLRTNKDAVMAMLEAFVFDPLITWRLMPTRPFESGTPKKTTVAEGPAAAGARRPSNTTADGNVSPTASDDHRDASSQPGETADVSGDGKRKSRRDAKIENYADPVPRPLQKFDVGGVAGQGDPHLASVRIKVARQRELRHVLGPEGLLANQEELQHHARVIVDRVLTKLTGTDFNHGQYMSVEAQVERLIEEATSYENLSQCYVGWCAFW</sequence>
<feature type="domain" description="FATC" evidence="14">
    <location>
        <begin position="3025"/>
        <end position="3057"/>
    </location>
</feature>
<feature type="compositionally biased region" description="Basic and acidic residues" evidence="10">
    <location>
        <begin position="733"/>
        <end position="742"/>
    </location>
</feature>
<dbReference type="InterPro" id="IPR009076">
    <property type="entry name" value="FRB_dom"/>
</dbReference>
<feature type="domain" description="PI3K/PI4K catalytic" evidence="12">
    <location>
        <begin position="2560"/>
        <end position="2913"/>
    </location>
</feature>
<feature type="compositionally biased region" description="Polar residues" evidence="10">
    <location>
        <begin position="743"/>
        <end position="758"/>
    </location>
</feature>
<dbReference type="InterPro" id="IPR050517">
    <property type="entry name" value="DDR_Repair_Kinase"/>
</dbReference>
<dbReference type="Pfam" id="PF08771">
    <property type="entry name" value="FRB_dom"/>
    <property type="match status" value="1"/>
</dbReference>
<dbReference type="GO" id="GO:0031929">
    <property type="term" value="P:TOR signaling"/>
    <property type="evidence" value="ECO:0007669"/>
    <property type="project" value="TreeGrafter"/>
</dbReference>
<dbReference type="GO" id="GO:0005524">
    <property type="term" value="F:ATP binding"/>
    <property type="evidence" value="ECO:0007669"/>
    <property type="project" value="UniProtKB-KW"/>
</dbReference>
<evidence type="ECO:0000313" key="15">
    <source>
        <dbReference type="EMBL" id="KAF4696161.1"/>
    </source>
</evidence>
<dbReference type="InterPro" id="IPR003152">
    <property type="entry name" value="FATC_dom"/>
</dbReference>
<evidence type="ECO:0000256" key="11">
    <source>
        <dbReference type="SAM" id="SignalP"/>
    </source>
</evidence>
<keyword evidence="3" id="KW-0808">Transferase</keyword>
<feature type="compositionally biased region" description="Pro residues" evidence="10">
    <location>
        <begin position="1322"/>
        <end position="1332"/>
    </location>
</feature>
<dbReference type="SUPFAM" id="SSF56112">
    <property type="entry name" value="Protein kinase-like (PK-like)"/>
    <property type="match status" value="1"/>
</dbReference>
<dbReference type="SMART" id="SM01346">
    <property type="entry name" value="DUF3385"/>
    <property type="match status" value="1"/>
</dbReference>
<feature type="compositionally biased region" description="Polar residues" evidence="10">
    <location>
        <begin position="2902"/>
        <end position="2914"/>
    </location>
</feature>
<dbReference type="Pfam" id="PF00454">
    <property type="entry name" value="PI3_PI4_kinase"/>
    <property type="match status" value="1"/>
</dbReference>
<comment type="catalytic activity">
    <reaction evidence="9">
        <text>L-seryl-[protein] + ATP = O-phospho-L-seryl-[protein] + ADP + H(+)</text>
        <dbReference type="Rhea" id="RHEA:17989"/>
        <dbReference type="Rhea" id="RHEA-COMP:9863"/>
        <dbReference type="Rhea" id="RHEA-COMP:11604"/>
        <dbReference type="ChEBI" id="CHEBI:15378"/>
        <dbReference type="ChEBI" id="CHEBI:29999"/>
        <dbReference type="ChEBI" id="CHEBI:30616"/>
        <dbReference type="ChEBI" id="CHEBI:83421"/>
        <dbReference type="ChEBI" id="CHEBI:456216"/>
        <dbReference type="EC" id="2.7.11.1"/>
    </reaction>
</comment>
<dbReference type="InterPro" id="IPR014009">
    <property type="entry name" value="PIK_FAT"/>
</dbReference>
<dbReference type="SMART" id="SM01345">
    <property type="entry name" value="Rapamycin_bind"/>
    <property type="match status" value="1"/>
</dbReference>
<evidence type="ECO:0000256" key="7">
    <source>
        <dbReference type="ARBA" id="ARBA00022840"/>
    </source>
</evidence>
<dbReference type="InterPro" id="IPR011989">
    <property type="entry name" value="ARM-like"/>
</dbReference>
<keyword evidence="7" id="KW-0067">ATP-binding</keyword>
<dbReference type="PANTHER" id="PTHR11139">
    <property type="entry name" value="ATAXIA TELANGIECTASIA MUTATED ATM -RELATED"/>
    <property type="match status" value="1"/>
</dbReference>
<feature type="region of interest" description="Disordered" evidence="10">
    <location>
        <begin position="1318"/>
        <end position="1340"/>
    </location>
</feature>
<dbReference type="InterPro" id="IPR024585">
    <property type="entry name" value="mTOR_dom"/>
</dbReference>
<dbReference type="PROSITE" id="PS51189">
    <property type="entry name" value="FAT"/>
    <property type="match status" value="1"/>
</dbReference>
<evidence type="ECO:0000256" key="10">
    <source>
        <dbReference type="SAM" id="MobiDB-lite"/>
    </source>
</evidence>
<dbReference type="PROSITE" id="PS00916">
    <property type="entry name" value="PI3_4_KINASE_2"/>
    <property type="match status" value="1"/>
</dbReference>
<evidence type="ECO:0000259" key="12">
    <source>
        <dbReference type="PROSITE" id="PS50290"/>
    </source>
</evidence>
<dbReference type="GO" id="GO:0031932">
    <property type="term" value="C:TORC2 complex"/>
    <property type="evidence" value="ECO:0007669"/>
    <property type="project" value="TreeGrafter"/>
</dbReference>
<feature type="region of interest" description="Disordered" evidence="10">
    <location>
        <begin position="732"/>
        <end position="758"/>
    </location>
</feature>
<dbReference type="InterPro" id="IPR036940">
    <property type="entry name" value="PI3/4_kinase_cat_sf"/>
</dbReference>
<evidence type="ECO:0000256" key="6">
    <source>
        <dbReference type="ARBA" id="ARBA00022777"/>
    </source>
</evidence>
<reference evidence="15 16" key="1">
    <citation type="submission" date="2020-04" db="EMBL/GenBank/DDBJ databases">
        <title>Perkinsus olseni comparative genomics.</title>
        <authorList>
            <person name="Bogema D.R."/>
        </authorList>
    </citation>
    <scope>NUCLEOTIDE SEQUENCE [LARGE SCALE GENOMIC DNA]</scope>
    <source>
        <strain evidence="15">00978-12</strain>
    </source>
</reference>
<evidence type="ECO:0000256" key="3">
    <source>
        <dbReference type="ARBA" id="ARBA00022679"/>
    </source>
</evidence>
<dbReference type="InterPro" id="IPR000403">
    <property type="entry name" value="PI3/4_kinase_cat_dom"/>
</dbReference>
<dbReference type="Pfam" id="PF11865">
    <property type="entry name" value="mTOR_dom"/>
    <property type="match status" value="2"/>
</dbReference>
<evidence type="ECO:0000256" key="4">
    <source>
        <dbReference type="ARBA" id="ARBA00022737"/>
    </source>
</evidence>
<feature type="region of interest" description="Disordered" evidence="10">
    <location>
        <begin position="2216"/>
        <end position="2249"/>
    </location>
</feature>
<feature type="chain" id="PRO_5029843489" description="non-specific serine/threonine protein kinase" evidence="11">
    <location>
        <begin position="32"/>
        <end position="3057"/>
    </location>
</feature>
<dbReference type="Gene3D" id="1.10.1070.11">
    <property type="entry name" value="Phosphatidylinositol 3-/4-kinase, catalytic domain"/>
    <property type="match status" value="1"/>
</dbReference>
<evidence type="ECO:0000259" key="14">
    <source>
        <dbReference type="PROSITE" id="PS51190"/>
    </source>
</evidence>
<dbReference type="InterPro" id="IPR026683">
    <property type="entry name" value="TOR_cat"/>
</dbReference>
<evidence type="ECO:0000256" key="1">
    <source>
        <dbReference type="ARBA" id="ARBA00011031"/>
    </source>
</evidence>
<dbReference type="EMBL" id="JABANP010000013">
    <property type="protein sequence ID" value="KAF4696161.1"/>
    <property type="molecule type" value="Genomic_DNA"/>
</dbReference>
<dbReference type="Gene3D" id="1.25.10.10">
    <property type="entry name" value="Leucine-rich Repeat Variant"/>
    <property type="match status" value="3"/>
</dbReference>
<dbReference type="Pfam" id="PF02259">
    <property type="entry name" value="FAT"/>
    <property type="match status" value="1"/>
</dbReference>
<comment type="similarity">
    <text evidence="1">Belongs to the PI3/PI4-kinase family.</text>
</comment>